<reference evidence="1" key="1">
    <citation type="journal article" date="2020" name="Nature">
        <title>Giant virus diversity and host interactions through global metagenomics.</title>
        <authorList>
            <person name="Schulz F."/>
            <person name="Roux S."/>
            <person name="Paez-Espino D."/>
            <person name="Jungbluth S."/>
            <person name="Walsh D.A."/>
            <person name="Denef V.J."/>
            <person name="McMahon K.D."/>
            <person name="Konstantinidis K.T."/>
            <person name="Eloe-Fadrosh E.A."/>
            <person name="Kyrpides N.C."/>
            <person name="Woyke T."/>
        </authorList>
    </citation>
    <scope>NUCLEOTIDE SEQUENCE</scope>
    <source>
        <strain evidence="1">GVMAG-M-3300023179-59</strain>
    </source>
</reference>
<accession>A0A6C0H3T2</accession>
<proteinExistence type="predicted"/>
<dbReference type="EMBL" id="MN739856">
    <property type="protein sequence ID" value="QHT74703.1"/>
    <property type="molecule type" value="Genomic_DNA"/>
</dbReference>
<evidence type="ECO:0000313" key="1">
    <source>
        <dbReference type="EMBL" id="QHT74703.1"/>
    </source>
</evidence>
<organism evidence="1">
    <name type="scientific">viral metagenome</name>
    <dbReference type="NCBI Taxonomy" id="1070528"/>
    <lineage>
        <taxon>unclassified sequences</taxon>
        <taxon>metagenomes</taxon>
        <taxon>organismal metagenomes</taxon>
    </lineage>
</organism>
<protein>
    <submittedName>
        <fullName evidence="1">Uncharacterized protein</fullName>
    </submittedName>
</protein>
<dbReference type="AlphaFoldDB" id="A0A6C0H3T2"/>
<sequence length="231" mass="27972">MNASLSNYDKFIRNFLVSHCYMEYCKLCVIVKTCYRQKKIVDISLSYNGDIITTDMPVQECVDNNKYAFQDKIHDRVIWNTVFQKLEPVLYYYLYRLLLSHSVSISFTHMIQIYDEQTFQDFVDSRMNMQCCGAHEYQQFIQNMKDETFKKNMYSKFENEMALRRLKNHLVYIILVYLKKNKDTFMTDTEMEYIDTVMDVTAYFEYVSNHMNIRTEKENKVLEFIDRMLFV</sequence>
<name>A0A6C0H3T2_9ZZZZ</name>